<dbReference type="PANTHER" id="PTHR48249:SF3">
    <property type="entry name" value="MEDIATOR OF RNA POLYMERASE II TRANSCRIPTION SUBUNIT 13"/>
    <property type="match status" value="1"/>
</dbReference>
<feature type="region of interest" description="Disordered" evidence="10">
    <location>
        <begin position="183"/>
        <end position="211"/>
    </location>
</feature>
<comment type="caution">
    <text evidence="13">The sequence shown here is derived from an EMBL/GenBank/DDBJ whole genome shotgun (WGS) entry which is preliminary data.</text>
</comment>
<feature type="domain" description="MID" evidence="12">
    <location>
        <begin position="1536"/>
        <end position="1877"/>
    </location>
</feature>
<keyword evidence="5 9" id="KW-0805">Transcription regulation</keyword>
<evidence type="ECO:0000256" key="4">
    <source>
        <dbReference type="ARBA" id="ARBA00022491"/>
    </source>
</evidence>
<accession>A0A0B2VAW8</accession>
<sequence length="2325" mass="252826">MSGMNAMNANDNRDTIPRETVDKLWKEWLQFFALPNTEKSKDEIMMENVGYMEANDKEQVVSSNDMPKMVLVDVDGVRMWYPSSLIVIQASDDLLLRSEEGQSSEEELENITTSIRVASPSGASGMRAPTPILLRKRQRKHRETELDGPNGERRNMMYSTMVNGARAAQRFFEEACILPSNARRRESMESPAPSGLGLLISGGSTDDDTRWNLTDGMRRKEREYEHCSCRQCQSISSCRAQANSMASTSGMSSQGATPQHGTPQSTRVPTPCGSGLFNSGGDETRPGTPKEAFVLFHRRSPSCARSPSPPRSPVWEKRLASLNTEMIDSERSTPDWIHESITHGSSLGSSRPRSPVTGLLPANSGGTLSRFLSNGCLSTQCFSPLSAPSESGRAHEDSISKKLIKLEAGDPLSTRMVSEEQKPPPKDREFLKPRRRKERLSNRKLKWSCIDTLDVSYVAREIGEDDRSGDFQIEDLRNELKANNPLEAGESETVEATVVAGTSGAQSSGVSGEGTTAVQQQAHMLGNPAAPCTTLPMYSQALPVPSTSSGITMPVASSGLGSGVYGIDSDAQSAFLDDCSPSTVAMMDTSSPVEPVTDSVHLSPPASNERVEPQTICSSLGGAVTNNLLARVGGPPSVGDYMIYPTPPSVDATQSQPFSPQNILVQSNGASTMYPPNAAPFMMQPFATAAANLCHTLPPQLLPATVVQDMECSENLITVKKEVDDEEERIEKKPQEKLERLLSEKPVYGNVKKVEIALSGKFAGDIFKGEPLPLEVKNNRMPQAVYADQVKLVKAALAAREKRKRVGRPPDYFVLRERMAQVVQNNLTPRLSHYRLNYNISQMCSSNNLPSIQATTSMAAPMCAGQPPAGAVSGANGFMGAGPGPTGLVNSGSGSNIMGMVMSGASTGMVHGGAGPMHSLIGGPPPSMGMQQMNAQMNMAPMRTPARPQSLSYAPTPGGPGQHHGGGGFMGQPQYGGPPTMMATPGQMGQMHAGGPMGPSPMGGPHAPQGLGLMQPGQTPPMMVGGPNAGGGATVMHHAQLQSQQQPFQQLSQFVNNTNFSGQQMQTAINPQQQMFQQQMLYRGGMAGNLTPQQSINSSPGGYMIDSQASTPIEPPPPFSQAISGGQYSNSASGSATPSMYAQSPQMMRSGGLMSQANAQGGGMMLGPRTPQSTMLNSPMNNQIYPTRPLGMQAMMEISSTTTIRVHPEGKSLVLAVLLQDTVLDLHYDSVFDACPICSCNGNIRAKELGVYITPPEVLRQPPAQQQMIVSKPTSGFYNNTSNPCNCGFSAVRHRYLSMKAGLFPEDAKEATDISENQTQPVIPHTIWFDSMSGRDMNFIALLREQSLVRDLGGIVQQVTMLSMQCERASQFERIGSDSSEPTEYLISEVDQRELPLVFQAACELACMEMNCRRPPHDNRSVVMHDWGVQIANEMREPREAECLAVLHEVGPVLEETLRIARSAPLVGSNNIVEGPLTWRFFDRKSLKTGSGMEDDSGPEPVPNILVASERDLITASPQILRMWEKMTLEPYDQPKDVLYIAVVPDNLVCIEKSKKYFDDLSRIYEQCRFGRHIPFAREPFKDGILRVPARFPSTNPGECDNFLNQVERHMGDNKPLIARLKAYMQCFENEVSRVLLNSDCIFNRDTYRTLIVEHQAQSGLSSSHNACFQLGGAPSGSGSSDQMPPPAAPGSVSSSAQLVDTPQGPNSVGPGSVGGPTSTGVIGEPLTPDNVTGPEANVQVGTTSASLITEQIVEGMIPDDEPGTLPQVVVLYLVNPFLLGAEENPLVARVVTVALMRAFNALLYRLNVRRRPQLQLEIVGLQSIFDYTAACADFLKDDRGRLNAFDQGRMEKALNERLSSTDSLKTVALSVYSQSRIVLADVVRGILPKSMTRFGPASAMGDLLNDLDKKEPTFYKVPCKPFILAPPPPVMQRSSGEIMQFNTDETVLFVSYCLIGNDWLAATVTDHQGHLLDNCLINLRLKPDHKRVNMRYKQSTQIRDSLYRLWSYILGTLATGTKNWRLVIGRVGRIGHGEFKFWTQLLSKSYLKQVGSRMKHACRSCHMMPGTAETPGVLSACLVSLEPEAHVRIFPSSLQHDERFAKNARYRTLTTPDDCSCTHILVFPTSPELNLDHQGGSGAAELEEDDFSNLLTEEIGEEFSDLIGNGEDLISNASGPPPPSASFRVGGNTGIPSDYADVSIENQPLATGYYVSTAPASELPDWFWSACPSAKRRNPVHLKSSLHLNTPNVQQGDDISSFGAKSSETSHHQLDSQATVDVLRYVLETYNALSWLNMDFVTGERRSCLPVHIQALMRLCNTANRLIN</sequence>
<comment type="subcellular location">
    <subcellularLocation>
        <location evidence="1 9">Nucleus</location>
    </subcellularLocation>
</comment>
<keyword evidence="6 9" id="KW-0010">Activator</keyword>
<feature type="compositionally biased region" description="Low complexity" evidence="10">
    <location>
        <begin position="194"/>
        <end position="204"/>
    </location>
</feature>
<evidence type="ECO:0000313" key="14">
    <source>
        <dbReference type="Proteomes" id="UP000031036"/>
    </source>
</evidence>
<feature type="region of interest" description="Disordered" evidence="10">
    <location>
        <begin position="410"/>
        <end position="437"/>
    </location>
</feature>
<gene>
    <name evidence="13" type="primary">let-19</name>
    <name evidence="13" type="ORF">Tcan_05874</name>
</gene>
<evidence type="ECO:0000256" key="1">
    <source>
        <dbReference type="ARBA" id="ARBA00004123"/>
    </source>
</evidence>
<feature type="region of interest" description="Disordered" evidence="10">
    <location>
        <begin position="945"/>
        <end position="979"/>
    </location>
</feature>
<organism evidence="13 14">
    <name type="scientific">Toxocara canis</name>
    <name type="common">Canine roundworm</name>
    <dbReference type="NCBI Taxonomy" id="6265"/>
    <lineage>
        <taxon>Eukaryota</taxon>
        <taxon>Metazoa</taxon>
        <taxon>Ecdysozoa</taxon>
        <taxon>Nematoda</taxon>
        <taxon>Chromadorea</taxon>
        <taxon>Rhabditida</taxon>
        <taxon>Spirurina</taxon>
        <taxon>Ascaridomorpha</taxon>
        <taxon>Ascaridoidea</taxon>
        <taxon>Toxocaridae</taxon>
        <taxon>Toxocara</taxon>
    </lineage>
</organism>
<keyword evidence="7 9" id="KW-0804">Transcription</keyword>
<dbReference type="GO" id="GO:0016592">
    <property type="term" value="C:mediator complex"/>
    <property type="evidence" value="ECO:0007669"/>
    <property type="project" value="InterPro"/>
</dbReference>
<dbReference type="Pfam" id="PF18296">
    <property type="entry name" value="MID_MedPIWI"/>
    <property type="match status" value="1"/>
</dbReference>
<comment type="subunit">
    <text evidence="9">Component of the Mediator complex.</text>
</comment>
<evidence type="ECO:0000313" key="13">
    <source>
        <dbReference type="EMBL" id="KHN78602.1"/>
    </source>
</evidence>
<evidence type="ECO:0000256" key="7">
    <source>
        <dbReference type="ARBA" id="ARBA00023163"/>
    </source>
</evidence>
<feature type="domain" description="Mediator complex subunit Med13 C-terminal" evidence="11">
    <location>
        <begin position="1920"/>
        <end position="2313"/>
    </location>
</feature>
<dbReference type="Proteomes" id="UP000031036">
    <property type="component" value="Unassembled WGS sequence"/>
</dbReference>
<dbReference type="GO" id="GO:0045944">
    <property type="term" value="P:positive regulation of transcription by RNA polymerase II"/>
    <property type="evidence" value="ECO:0007669"/>
    <property type="project" value="TreeGrafter"/>
</dbReference>
<evidence type="ECO:0000256" key="2">
    <source>
        <dbReference type="ARBA" id="ARBA00009354"/>
    </source>
</evidence>
<feature type="compositionally biased region" description="Polar residues" evidence="10">
    <location>
        <begin position="243"/>
        <end position="268"/>
    </location>
</feature>
<feature type="region of interest" description="Disordered" evidence="10">
    <location>
        <begin position="1106"/>
        <end position="1143"/>
    </location>
</feature>
<keyword evidence="4 9" id="KW-0678">Repressor</keyword>
<feature type="compositionally biased region" description="Gly residues" evidence="10">
    <location>
        <begin position="959"/>
        <end position="970"/>
    </location>
</feature>
<dbReference type="PANTHER" id="PTHR48249">
    <property type="entry name" value="MEDIATOR OF RNA POLYMERASE II TRANSCRIPTION SUBUNIT 13"/>
    <property type="match status" value="1"/>
</dbReference>
<comment type="similarity">
    <text evidence="2 9">Belongs to the Mediator complex subunit 13 family.</text>
</comment>
<dbReference type="InterPro" id="IPR051139">
    <property type="entry name" value="Mediator_complx_sub13"/>
</dbReference>
<dbReference type="InterPro" id="IPR009401">
    <property type="entry name" value="Med13_C"/>
</dbReference>
<feature type="region of interest" description="Disordered" evidence="10">
    <location>
        <begin position="243"/>
        <end position="288"/>
    </location>
</feature>
<comment type="function">
    <text evidence="9">Component of the Mediator complex, a coactivator involved in regulated transcription of nearly all RNA polymerase II-dependent genes. Mediator functions as a bridge to convey information from gene-specific regulatory proteins to the basal RNA polymerase II transcription machinery. Mediator is recruited to promoters by direct interactions with regulatory proteins and serves as a scaffold for the assembly of a functional preinitiation complex with RNA polymerase II and the general transcription factors.</text>
</comment>
<proteinExistence type="inferred from homology"/>
<dbReference type="Pfam" id="PF06333">
    <property type="entry name" value="Med13_C"/>
    <property type="match status" value="1"/>
</dbReference>
<name>A0A0B2VAW8_TOXCA</name>
<feature type="compositionally biased region" description="Polar residues" evidence="10">
    <location>
        <begin position="1121"/>
        <end position="1143"/>
    </location>
</feature>
<evidence type="ECO:0000256" key="8">
    <source>
        <dbReference type="ARBA" id="ARBA00023242"/>
    </source>
</evidence>
<dbReference type="OMA" id="CNGNIRA"/>
<feature type="region of interest" description="Disordered" evidence="10">
    <location>
        <begin position="588"/>
        <end position="610"/>
    </location>
</feature>
<evidence type="ECO:0000256" key="3">
    <source>
        <dbReference type="ARBA" id="ARBA00019618"/>
    </source>
</evidence>
<evidence type="ECO:0000259" key="11">
    <source>
        <dbReference type="Pfam" id="PF06333"/>
    </source>
</evidence>
<keyword evidence="14" id="KW-1185">Reference proteome</keyword>
<dbReference type="EMBL" id="JPKZ01002075">
    <property type="protein sequence ID" value="KHN78602.1"/>
    <property type="molecule type" value="Genomic_DNA"/>
</dbReference>
<dbReference type="InterPro" id="IPR041285">
    <property type="entry name" value="MID_MedPIWI"/>
</dbReference>
<dbReference type="GO" id="GO:0003713">
    <property type="term" value="F:transcription coactivator activity"/>
    <property type="evidence" value="ECO:0007669"/>
    <property type="project" value="TreeGrafter"/>
</dbReference>
<feature type="compositionally biased region" description="Low complexity" evidence="10">
    <location>
        <begin position="1705"/>
        <end position="1724"/>
    </location>
</feature>
<feature type="compositionally biased region" description="Basic and acidic residues" evidence="10">
    <location>
        <begin position="417"/>
        <end position="432"/>
    </location>
</feature>
<feature type="region of interest" description="Disordered" evidence="10">
    <location>
        <begin position="1672"/>
        <end position="1734"/>
    </location>
</feature>
<evidence type="ECO:0000256" key="5">
    <source>
        <dbReference type="ARBA" id="ARBA00023015"/>
    </source>
</evidence>
<dbReference type="OrthoDB" id="103819at2759"/>
<evidence type="ECO:0000259" key="12">
    <source>
        <dbReference type="Pfam" id="PF18296"/>
    </source>
</evidence>
<evidence type="ECO:0000256" key="6">
    <source>
        <dbReference type="ARBA" id="ARBA00023159"/>
    </source>
</evidence>
<reference evidence="13 14" key="1">
    <citation type="submission" date="2014-11" db="EMBL/GenBank/DDBJ databases">
        <title>Genetic blueprint of the zoonotic pathogen Toxocara canis.</title>
        <authorList>
            <person name="Zhu X.-Q."/>
            <person name="Korhonen P.K."/>
            <person name="Cai H."/>
            <person name="Young N.D."/>
            <person name="Nejsum P."/>
            <person name="von Samson-Himmelstjerna G."/>
            <person name="Boag P.R."/>
            <person name="Tan P."/>
            <person name="Li Q."/>
            <person name="Min J."/>
            <person name="Yang Y."/>
            <person name="Wang X."/>
            <person name="Fang X."/>
            <person name="Hall R.S."/>
            <person name="Hofmann A."/>
            <person name="Sternberg P.W."/>
            <person name="Jex A.R."/>
            <person name="Gasser R.B."/>
        </authorList>
    </citation>
    <scope>NUCLEOTIDE SEQUENCE [LARGE SCALE GENOMIC DNA]</scope>
    <source>
        <strain evidence="13">PN_DK_2014</strain>
    </source>
</reference>
<dbReference type="STRING" id="6265.A0A0B2VAW8"/>
<evidence type="ECO:0000256" key="10">
    <source>
        <dbReference type="SAM" id="MobiDB-lite"/>
    </source>
</evidence>
<keyword evidence="8 9" id="KW-0539">Nucleus</keyword>
<protein>
    <recommendedName>
        <fullName evidence="3 9">Mediator of RNA polymerase II transcription subunit 13</fullName>
    </recommendedName>
</protein>
<evidence type="ECO:0000256" key="9">
    <source>
        <dbReference type="RuleBase" id="RU364134"/>
    </source>
</evidence>